<evidence type="ECO:0000313" key="5">
    <source>
        <dbReference type="EMBL" id="DBA25565.1"/>
    </source>
</evidence>
<accession>A0AAV3AKJ7</accession>
<dbReference type="GO" id="GO:0032259">
    <property type="term" value="P:methylation"/>
    <property type="evidence" value="ECO:0007669"/>
    <property type="project" value="UniProtKB-KW"/>
</dbReference>
<dbReference type="Pfam" id="PF01234">
    <property type="entry name" value="NNMT_PNMT_TEMT"/>
    <property type="match status" value="1"/>
</dbReference>
<dbReference type="Proteomes" id="UP001181693">
    <property type="component" value="Unassembled WGS sequence"/>
</dbReference>
<proteinExistence type="inferred from homology"/>
<evidence type="ECO:0000256" key="1">
    <source>
        <dbReference type="ARBA" id="ARBA00007996"/>
    </source>
</evidence>
<keyword evidence="2" id="KW-0489">Methyltransferase</keyword>
<evidence type="ECO:0000256" key="4">
    <source>
        <dbReference type="ARBA" id="ARBA00022691"/>
    </source>
</evidence>
<gene>
    <name evidence="5" type="ORF">GDO54_009941</name>
</gene>
<evidence type="ECO:0000256" key="3">
    <source>
        <dbReference type="ARBA" id="ARBA00022679"/>
    </source>
</evidence>
<comment type="similarity">
    <text evidence="1">Belongs to the class I-like SAM-binding methyltransferase superfamily. NNMT/PNMT/TEMT family.</text>
</comment>
<dbReference type="AlphaFoldDB" id="A0AAV3AKJ7"/>
<dbReference type="SUPFAM" id="SSF53335">
    <property type="entry name" value="S-adenosyl-L-methionine-dependent methyltransferases"/>
    <property type="match status" value="1"/>
</dbReference>
<reference evidence="5" key="1">
    <citation type="thesis" date="2020" institute="ProQuest LLC" country="789 East Eisenhower Parkway, Ann Arbor, MI, USA">
        <title>Comparative Genomics and Chromosome Evolution.</title>
        <authorList>
            <person name="Mudd A.B."/>
        </authorList>
    </citation>
    <scope>NUCLEOTIDE SEQUENCE</scope>
    <source>
        <strain evidence="5">1538</strain>
        <tissue evidence="5">Blood</tissue>
    </source>
</reference>
<dbReference type="PANTHER" id="PTHR10867">
    <property type="entry name" value="NNMT/PNMT/TEMT FAMILY MEMBER"/>
    <property type="match status" value="1"/>
</dbReference>
<keyword evidence="6" id="KW-1185">Reference proteome</keyword>
<protein>
    <submittedName>
        <fullName evidence="5">Uncharacterized protein</fullName>
    </submittedName>
</protein>
<organism evidence="5 6">
    <name type="scientific">Pyxicephalus adspersus</name>
    <name type="common">African bullfrog</name>
    <dbReference type="NCBI Taxonomy" id="30357"/>
    <lineage>
        <taxon>Eukaryota</taxon>
        <taxon>Metazoa</taxon>
        <taxon>Chordata</taxon>
        <taxon>Craniata</taxon>
        <taxon>Vertebrata</taxon>
        <taxon>Euteleostomi</taxon>
        <taxon>Amphibia</taxon>
        <taxon>Batrachia</taxon>
        <taxon>Anura</taxon>
        <taxon>Neobatrachia</taxon>
        <taxon>Ranoidea</taxon>
        <taxon>Pyxicephalidae</taxon>
        <taxon>Pyxicephalinae</taxon>
        <taxon>Pyxicephalus</taxon>
    </lineage>
</organism>
<keyword evidence="4" id="KW-0949">S-adenosyl-L-methionine</keyword>
<dbReference type="EMBL" id="DYDO01000004">
    <property type="protein sequence ID" value="DBA25565.1"/>
    <property type="molecule type" value="Genomic_DNA"/>
</dbReference>
<dbReference type="InterPro" id="IPR000940">
    <property type="entry name" value="NNMT_TEMT_trans"/>
</dbReference>
<keyword evidence="3" id="KW-0808">Transferase</keyword>
<dbReference type="GO" id="GO:0005829">
    <property type="term" value="C:cytosol"/>
    <property type="evidence" value="ECO:0007669"/>
    <property type="project" value="TreeGrafter"/>
</dbReference>
<dbReference type="PANTHER" id="PTHR10867:SF44">
    <property type="entry name" value="NICOTINAMIDE N-METHYLTRANSFERASE ISOFORM X2"/>
    <property type="match status" value="1"/>
</dbReference>
<dbReference type="PROSITE" id="PS51681">
    <property type="entry name" value="SAM_MT_NNMT_PNMT_TEMT"/>
    <property type="match status" value="1"/>
</dbReference>
<sequence length="259" mass="30111">MEPSSYKFYHVHGFHSGDFLDKYFCNKPEMPFGHESLRYPMEKFHDAFSTANIKGGTLIDIGLGPIIFHLYSACEYFKEIILLRFNDHCIIELKRWLHDRTGAFDWTDGLSYISEKEGRSSQWEEKSLKLKETIKHILKCYIDRENITDPLELPQADCLLITIILGAISRDENEYISNLKKFTKLLKPGGQLLIYGALNATFYMVGKEKFHTFTYDENFIRKAVEGEGFVINHCHIRLRKKKSGLTDYKAVIFISACKK</sequence>
<dbReference type="InterPro" id="IPR029063">
    <property type="entry name" value="SAM-dependent_MTases_sf"/>
</dbReference>
<dbReference type="Gene3D" id="3.40.50.150">
    <property type="entry name" value="Vaccinia Virus protein VP39"/>
    <property type="match status" value="1"/>
</dbReference>
<evidence type="ECO:0000313" key="6">
    <source>
        <dbReference type="Proteomes" id="UP001181693"/>
    </source>
</evidence>
<dbReference type="GO" id="GO:0008170">
    <property type="term" value="F:N-methyltransferase activity"/>
    <property type="evidence" value="ECO:0007669"/>
    <property type="project" value="TreeGrafter"/>
</dbReference>
<name>A0AAV3AKJ7_PYXAD</name>
<comment type="caution">
    <text evidence="5">The sequence shown here is derived from an EMBL/GenBank/DDBJ whole genome shotgun (WGS) entry which is preliminary data.</text>
</comment>
<evidence type="ECO:0000256" key="2">
    <source>
        <dbReference type="ARBA" id="ARBA00022603"/>
    </source>
</evidence>